<proteinExistence type="predicted"/>
<organism evidence="1 2">
    <name type="scientific">Ligilactobacillus acidipiscis</name>
    <dbReference type="NCBI Taxonomy" id="89059"/>
    <lineage>
        <taxon>Bacteria</taxon>
        <taxon>Bacillati</taxon>
        <taxon>Bacillota</taxon>
        <taxon>Bacilli</taxon>
        <taxon>Lactobacillales</taxon>
        <taxon>Lactobacillaceae</taxon>
        <taxon>Ligilactobacillus</taxon>
    </lineage>
</organism>
<evidence type="ECO:0000313" key="2">
    <source>
        <dbReference type="Proteomes" id="UP000707535"/>
    </source>
</evidence>
<evidence type="ECO:0000313" key="1">
    <source>
        <dbReference type="EMBL" id="HJE97932.1"/>
    </source>
</evidence>
<reference evidence="1" key="1">
    <citation type="journal article" date="2021" name="PeerJ">
        <title>Extensive microbial diversity within the chicken gut microbiome revealed by metagenomics and culture.</title>
        <authorList>
            <person name="Gilroy R."/>
            <person name="Ravi A."/>
            <person name="Getino M."/>
            <person name="Pursley I."/>
            <person name="Horton D.L."/>
            <person name="Alikhan N.F."/>
            <person name="Baker D."/>
            <person name="Gharbi K."/>
            <person name="Hall N."/>
            <person name="Watson M."/>
            <person name="Adriaenssens E.M."/>
            <person name="Foster-Nyarko E."/>
            <person name="Jarju S."/>
            <person name="Secka A."/>
            <person name="Antonio M."/>
            <person name="Oren A."/>
            <person name="Chaudhuri R.R."/>
            <person name="La Ragione R."/>
            <person name="Hildebrand F."/>
            <person name="Pallen M.J."/>
        </authorList>
    </citation>
    <scope>NUCLEOTIDE SEQUENCE</scope>
    <source>
        <strain evidence="1">CHK174-6876</strain>
    </source>
</reference>
<dbReference type="EMBL" id="DYXG01000095">
    <property type="protein sequence ID" value="HJE97932.1"/>
    <property type="molecule type" value="Genomic_DNA"/>
</dbReference>
<gene>
    <name evidence="1" type="ORF">K8V00_09945</name>
</gene>
<accession>A0A921FBY4</accession>
<name>A0A921FBY4_9LACO</name>
<sequence>MPYITKEEYEQMGFTMPDNFDALEKKAEQAINALTDYYDPYMSNHDLTVDVESSKKGIYKPAKAFKKAVALQVSFMVETGITSFYEAQKQDLSSYSVGDTSMTFKNGTVGVIMHGSTGIVNEAYMLLAKYGFMYRGVGHL</sequence>
<protein>
    <submittedName>
        <fullName evidence="1">Uncharacterized protein</fullName>
    </submittedName>
</protein>
<dbReference type="Proteomes" id="UP000707535">
    <property type="component" value="Unassembled WGS sequence"/>
</dbReference>
<comment type="caution">
    <text evidence="1">The sequence shown here is derived from an EMBL/GenBank/DDBJ whole genome shotgun (WGS) entry which is preliminary data.</text>
</comment>
<reference evidence="1" key="2">
    <citation type="submission" date="2021-09" db="EMBL/GenBank/DDBJ databases">
        <authorList>
            <person name="Gilroy R."/>
        </authorList>
    </citation>
    <scope>NUCLEOTIDE SEQUENCE</scope>
    <source>
        <strain evidence="1">CHK174-6876</strain>
    </source>
</reference>
<dbReference type="AlphaFoldDB" id="A0A921FBY4"/>